<evidence type="ECO:0000313" key="2">
    <source>
        <dbReference type="Proteomes" id="UP001231649"/>
    </source>
</evidence>
<protein>
    <submittedName>
        <fullName evidence="1">Uncharacterized protein</fullName>
    </submittedName>
</protein>
<accession>A0ACC2R712</accession>
<organism evidence="1 2">
    <name type="scientific">Mythimna loreyi</name>
    <dbReference type="NCBI Taxonomy" id="667449"/>
    <lineage>
        <taxon>Eukaryota</taxon>
        <taxon>Metazoa</taxon>
        <taxon>Ecdysozoa</taxon>
        <taxon>Arthropoda</taxon>
        <taxon>Hexapoda</taxon>
        <taxon>Insecta</taxon>
        <taxon>Pterygota</taxon>
        <taxon>Neoptera</taxon>
        <taxon>Endopterygota</taxon>
        <taxon>Lepidoptera</taxon>
        <taxon>Glossata</taxon>
        <taxon>Ditrysia</taxon>
        <taxon>Noctuoidea</taxon>
        <taxon>Noctuidae</taxon>
        <taxon>Noctuinae</taxon>
        <taxon>Hadenini</taxon>
        <taxon>Mythimna</taxon>
    </lineage>
</organism>
<reference evidence="1" key="1">
    <citation type="submission" date="2023-03" db="EMBL/GenBank/DDBJ databases">
        <title>Chromosome-level genomes of two armyworms, Mythimna separata and Mythimna loreyi, provide insights into the biosynthesis and reception of sex pheromones.</title>
        <authorList>
            <person name="Zhao H."/>
        </authorList>
    </citation>
    <scope>NUCLEOTIDE SEQUENCE</scope>
    <source>
        <strain evidence="1">BeijingLab</strain>
    </source>
</reference>
<gene>
    <name evidence="1" type="ORF">PYW08_014092</name>
</gene>
<sequence>MNNNEFSKQVPMATVEEFETLDEEVRELIQNYKHKRATAYEPCTLKNIKECLIGLSEEFGLLNISYIFNPHIDVTNNTLHSEALVNLINSVWSLLHIYKNVAQKAENLEEQNHILDHNNKQLNGLVGRLKERINSEKNESKACVASAQRISDHSEEMLHKMTDTRAKLLQVTKQKEANERKLQNEITRLKLQNEKLTDRLRNKDTHSHSSLAAHAACKGLKSEHEDYTKHLKKIISKLEHNNQMLLQEVLKLKEELIFKGMDQFSLDKGKN</sequence>
<keyword evidence="2" id="KW-1185">Reference proteome</keyword>
<comment type="caution">
    <text evidence="1">The sequence shown here is derived from an EMBL/GenBank/DDBJ whole genome shotgun (WGS) entry which is preliminary data.</text>
</comment>
<proteinExistence type="predicted"/>
<name>A0ACC2R712_9NEOP</name>
<dbReference type="EMBL" id="CM056781">
    <property type="protein sequence ID" value="KAJ8734842.1"/>
    <property type="molecule type" value="Genomic_DNA"/>
</dbReference>
<dbReference type="Proteomes" id="UP001231649">
    <property type="component" value="Chromosome 5"/>
</dbReference>
<evidence type="ECO:0000313" key="1">
    <source>
        <dbReference type="EMBL" id="KAJ8734842.1"/>
    </source>
</evidence>